<dbReference type="PANTHER" id="PTHR18866">
    <property type="entry name" value="CARBOXYLASE:PYRUVATE/ACETYL-COA/PROPIONYL-COA CARBOXYLASE"/>
    <property type="match status" value="1"/>
</dbReference>
<dbReference type="CDD" id="cd06850">
    <property type="entry name" value="biotinyl_domain"/>
    <property type="match status" value="1"/>
</dbReference>
<evidence type="ECO:0000256" key="1">
    <source>
        <dbReference type="ARBA" id="ARBA00023267"/>
    </source>
</evidence>
<reference evidence="4 5" key="1">
    <citation type="journal article" date="2010" name="Genome Biol.">
        <title>A first genome assembly of the barley fungal pathogen Pyrenophora teres f. teres.</title>
        <authorList>
            <person name="Ellwood S.R."/>
            <person name="Liu Z."/>
            <person name="Syme R.A."/>
            <person name="Lai Z."/>
            <person name="Hane J.K."/>
            <person name="Keiper F."/>
            <person name="Moffat C.S."/>
            <person name="Oliver R.P."/>
            <person name="Friesen T.L."/>
        </authorList>
    </citation>
    <scope>NUCLEOTIDE SEQUENCE [LARGE SCALE GENOMIC DNA]</scope>
    <source>
        <strain evidence="4 5">0-1</strain>
    </source>
</reference>
<feature type="region of interest" description="Disordered" evidence="2">
    <location>
        <begin position="1"/>
        <end position="23"/>
    </location>
</feature>
<dbReference type="OrthoDB" id="196847at2759"/>
<dbReference type="AlphaFoldDB" id="E3RUJ4"/>
<dbReference type="PANTHER" id="PTHR18866:SF33">
    <property type="entry name" value="METHYLCROTONOYL-COA CARBOXYLASE SUBUNIT ALPHA, MITOCHONDRIAL-RELATED"/>
    <property type="match status" value="1"/>
</dbReference>
<dbReference type="HOGENOM" id="CLU_1492576_0_0_1"/>
<proteinExistence type="predicted"/>
<keyword evidence="1" id="KW-0092">Biotin</keyword>
<dbReference type="FunFam" id="2.40.50.100:FF:000003">
    <property type="entry name" value="Acetyl-CoA carboxylase biotin carboxyl carrier protein"/>
    <property type="match status" value="1"/>
</dbReference>
<dbReference type="Pfam" id="PF00364">
    <property type="entry name" value="Biotin_lipoyl"/>
    <property type="match status" value="1"/>
</dbReference>
<name>E3RUJ4_PYRTT</name>
<protein>
    <recommendedName>
        <fullName evidence="3">Lipoyl-binding domain-containing protein</fullName>
    </recommendedName>
</protein>
<dbReference type="Proteomes" id="UP000001067">
    <property type="component" value="Unassembled WGS sequence"/>
</dbReference>
<feature type="domain" description="Lipoyl-binding" evidence="3">
    <location>
        <begin position="96"/>
        <end position="172"/>
    </location>
</feature>
<evidence type="ECO:0000313" key="4">
    <source>
        <dbReference type="EMBL" id="EFQ90612.1"/>
    </source>
</evidence>
<dbReference type="SUPFAM" id="SSF51230">
    <property type="entry name" value="Single hybrid motif"/>
    <property type="match status" value="1"/>
</dbReference>
<dbReference type="InterPro" id="IPR011053">
    <property type="entry name" value="Single_hybrid_motif"/>
</dbReference>
<gene>
    <name evidence="4" type="ORF">PTT_12760</name>
</gene>
<evidence type="ECO:0000259" key="3">
    <source>
        <dbReference type="PROSITE" id="PS50968"/>
    </source>
</evidence>
<dbReference type="STRING" id="861557.E3RUJ4"/>
<sequence length="181" mass="20015">RDIHLIETPASGKGEPTTTKISVRQTSPQHFDITIADTTYTNVTSDFSPSSNTLTSFYPHTRLSTTLIRHEDSLTLFHLGRQYRFKLAMPAWTKKALGVKDVANSVLAPMPCKVLRVEVEEGQEVKKDQPLVVIESMKMETVIRSPSHGVVKRIVHGKGDLCKAGTALVEFEDPGEEGGKQ</sequence>
<dbReference type="PROSITE" id="PS50968">
    <property type="entry name" value="BIOTINYL_LIPOYL"/>
    <property type="match status" value="1"/>
</dbReference>
<dbReference type="Gene3D" id="2.40.50.100">
    <property type="match status" value="1"/>
</dbReference>
<accession>E3RUJ4</accession>
<dbReference type="EMBL" id="GL535137">
    <property type="protein sequence ID" value="EFQ90612.1"/>
    <property type="molecule type" value="Genomic_DNA"/>
</dbReference>
<feature type="non-terminal residue" evidence="4">
    <location>
        <position position="1"/>
    </location>
</feature>
<dbReference type="InterPro" id="IPR050856">
    <property type="entry name" value="Biotin_carboxylase_complex"/>
</dbReference>
<dbReference type="KEGG" id="pte:PTT_12760"/>
<evidence type="ECO:0000313" key="5">
    <source>
        <dbReference type="Proteomes" id="UP000001067"/>
    </source>
</evidence>
<dbReference type="GO" id="GO:0004485">
    <property type="term" value="F:methylcrotonoyl-CoA carboxylase activity"/>
    <property type="evidence" value="ECO:0007669"/>
    <property type="project" value="TreeGrafter"/>
</dbReference>
<dbReference type="InterPro" id="IPR000089">
    <property type="entry name" value="Biotin_lipoyl"/>
</dbReference>
<keyword evidence="5" id="KW-1185">Reference proteome</keyword>
<dbReference type="eggNOG" id="KOG0369">
    <property type="taxonomic scope" value="Eukaryota"/>
</dbReference>
<organism evidence="5">
    <name type="scientific">Pyrenophora teres f. teres (strain 0-1)</name>
    <name type="common">Barley net blotch fungus</name>
    <name type="synonym">Drechslera teres f. teres</name>
    <dbReference type="NCBI Taxonomy" id="861557"/>
    <lineage>
        <taxon>Eukaryota</taxon>
        <taxon>Fungi</taxon>
        <taxon>Dikarya</taxon>
        <taxon>Ascomycota</taxon>
        <taxon>Pezizomycotina</taxon>
        <taxon>Dothideomycetes</taxon>
        <taxon>Pleosporomycetidae</taxon>
        <taxon>Pleosporales</taxon>
        <taxon>Pleosporineae</taxon>
        <taxon>Pleosporaceae</taxon>
        <taxon>Pyrenophora</taxon>
    </lineage>
</organism>
<dbReference type="GO" id="GO:0005739">
    <property type="term" value="C:mitochondrion"/>
    <property type="evidence" value="ECO:0007669"/>
    <property type="project" value="TreeGrafter"/>
</dbReference>
<evidence type="ECO:0000256" key="2">
    <source>
        <dbReference type="SAM" id="MobiDB-lite"/>
    </source>
</evidence>